<feature type="binding site" evidence="6">
    <location>
        <position position="83"/>
    </location>
    <ligand>
        <name>substrate</name>
    </ligand>
</feature>
<keyword evidence="2 6" id="KW-0031">Aminopeptidase</keyword>
<evidence type="ECO:0000259" key="8">
    <source>
        <dbReference type="Pfam" id="PF00557"/>
    </source>
</evidence>
<dbReference type="EMBL" id="CP045929">
    <property type="protein sequence ID" value="QGK70013.1"/>
    <property type="molecule type" value="Genomic_DNA"/>
</dbReference>
<feature type="binding site" evidence="6">
    <location>
        <position position="174"/>
    </location>
    <ligand>
        <name>a divalent metal cation</name>
        <dbReference type="ChEBI" id="CHEBI:60240"/>
        <label>2</label>
        <note>catalytic</note>
    </ligand>
</feature>
<dbReference type="RefSeq" id="WP_154076596.1">
    <property type="nucleotide sequence ID" value="NZ_CP045929.1"/>
</dbReference>
<comment type="subunit">
    <text evidence="6">Monomer.</text>
</comment>
<feature type="binding site" evidence="6">
    <location>
        <position position="239"/>
    </location>
    <ligand>
        <name>a divalent metal cation</name>
        <dbReference type="ChEBI" id="CHEBI:60240"/>
        <label>2</label>
        <note>catalytic</note>
    </ligand>
</feature>
<gene>
    <name evidence="6 9" type="primary">map</name>
    <name evidence="9" type="ORF">GIY23_11210</name>
</gene>
<comment type="function">
    <text evidence="1 6">Removes the N-terminal methionine from nascent proteins. The N-terminal methionine is often cleaved when the second residue in the primary sequence is small and uncharged (Met-Ala-, Cys, Gly, Pro, Ser, Thr, or Val). Requires deformylation of the N(alpha)-formylated initiator methionine before it can be hydrolyzed.</text>
</comment>
<dbReference type="InterPro" id="IPR000994">
    <property type="entry name" value="Pept_M24"/>
</dbReference>
<evidence type="ECO:0000256" key="3">
    <source>
        <dbReference type="ARBA" id="ARBA00022670"/>
    </source>
</evidence>
<dbReference type="KEGG" id="sace:GIY23_11210"/>
<dbReference type="HAMAP" id="MF_01974">
    <property type="entry name" value="MetAP_1"/>
    <property type="match status" value="1"/>
</dbReference>
<comment type="similarity">
    <text evidence="6">Belongs to the peptidase M24A family. Methionine aminopeptidase type 1 subfamily.</text>
</comment>
<dbReference type="AlphaFoldDB" id="A0A5Q3Q6Q2"/>
<name>A0A5Q3Q6Q2_9PSEU</name>
<dbReference type="GO" id="GO:0005829">
    <property type="term" value="C:cytosol"/>
    <property type="evidence" value="ECO:0007669"/>
    <property type="project" value="TreeGrafter"/>
</dbReference>
<reference evidence="10" key="1">
    <citation type="submission" date="2019-11" db="EMBL/GenBank/DDBJ databases">
        <title>The complete genome sequence of Saccharopolyspora sp. E2A.</title>
        <authorList>
            <person name="Zhang G."/>
        </authorList>
    </citation>
    <scope>NUCLEOTIDE SEQUENCE [LARGE SCALE GENOMIC DNA]</scope>
    <source>
        <strain evidence="10">E2A</strain>
    </source>
</reference>
<dbReference type="PANTHER" id="PTHR43330:SF27">
    <property type="entry name" value="METHIONINE AMINOPEPTIDASE"/>
    <property type="match status" value="1"/>
</dbReference>
<dbReference type="Gene3D" id="3.90.230.10">
    <property type="entry name" value="Creatinase/methionine aminopeptidase superfamily"/>
    <property type="match status" value="1"/>
</dbReference>
<dbReference type="GO" id="GO:0004239">
    <property type="term" value="F:initiator methionyl aminopeptidase activity"/>
    <property type="evidence" value="ECO:0007669"/>
    <property type="project" value="UniProtKB-UniRule"/>
</dbReference>
<comment type="catalytic activity">
    <reaction evidence="6 7">
        <text>Release of N-terminal amino acids, preferentially methionine, from peptides and arylamides.</text>
        <dbReference type="EC" id="3.4.11.18"/>
    </reaction>
</comment>
<dbReference type="InterPro" id="IPR001714">
    <property type="entry name" value="Pept_M24_MAP"/>
</dbReference>
<keyword evidence="4 6" id="KW-0479">Metal-binding</keyword>
<dbReference type="GO" id="GO:0070006">
    <property type="term" value="F:metalloaminopeptidase activity"/>
    <property type="evidence" value="ECO:0007669"/>
    <property type="project" value="UniProtKB-UniRule"/>
</dbReference>
<dbReference type="PRINTS" id="PR00599">
    <property type="entry name" value="MAPEPTIDASE"/>
</dbReference>
<protein>
    <recommendedName>
        <fullName evidence="6 7">Methionine aminopeptidase</fullName>
        <shortName evidence="6">MAP</shortName>
        <shortName evidence="6">MetAP</shortName>
        <ecNumber evidence="6 7">3.4.11.18</ecNumber>
    </recommendedName>
    <alternativeName>
        <fullName evidence="6">Peptidase M</fullName>
    </alternativeName>
</protein>
<keyword evidence="3 6" id="KW-0645">Protease</keyword>
<dbReference type="NCBIfam" id="TIGR00500">
    <property type="entry name" value="met_pdase_I"/>
    <property type="match status" value="1"/>
</dbReference>
<dbReference type="PANTHER" id="PTHR43330">
    <property type="entry name" value="METHIONINE AMINOPEPTIDASE"/>
    <property type="match status" value="1"/>
</dbReference>
<dbReference type="CDD" id="cd01086">
    <property type="entry name" value="MetAP1"/>
    <property type="match status" value="1"/>
</dbReference>
<evidence type="ECO:0000256" key="4">
    <source>
        <dbReference type="ARBA" id="ARBA00022723"/>
    </source>
</evidence>
<feature type="binding site" evidence="6">
    <location>
        <position position="181"/>
    </location>
    <ligand>
        <name>substrate</name>
    </ligand>
</feature>
<feature type="binding site" evidence="6">
    <location>
        <position position="239"/>
    </location>
    <ligand>
        <name>a divalent metal cation</name>
        <dbReference type="ChEBI" id="CHEBI:60240"/>
        <label>1</label>
    </ligand>
</feature>
<evidence type="ECO:0000313" key="10">
    <source>
        <dbReference type="Proteomes" id="UP000371041"/>
    </source>
</evidence>
<dbReference type="InterPro" id="IPR036005">
    <property type="entry name" value="Creatinase/aminopeptidase-like"/>
</dbReference>
<dbReference type="EC" id="3.4.11.18" evidence="6 7"/>
<proteinExistence type="inferred from homology"/>
<keyword evidence="10" id="KW-1185">Reference proteome</keyword>
<evidence type="ECO:0000256" key="1">
    <source>
        <dbReference type="ARBA" id="ARBA00002521"/>
    </source>
</evidence>
<dbReference type="GO" id="GO:0046872">
    <property type="term" value="F:metal ion binding"/>
    <property type="evidence" value="ECO:0007669"/>
    <property type="project" value="UniProtKB-UniRule"/>
</dbReference>
<keyword evidence="5 6" id="KW-0378">Hydrolase</keyword>
<accession>A0A5Q3Q6Q2</accession>
<evidence type="ECO:0000256" key="2">
    <source>
        <dbReference type="ARBA" id="ARBA00022438"/>
    </source>
</evidence>
<feature type="binding site" evidence="6">
    <location>
        <position position="207"/>
    </location>
    <ligand>
        <name>a divalent metal cation</name>
        <dbReference type="ChEBI" id="CHEBI:60240"/>
        <label>2</label>
        <note>catalytic</note>
    </ligand>
</feature>
<evidence type="ECO:0000256" key="6">
    <source>
        <dbReference type="HAMAP-Rule" id="MF_01974"/>
    </source>
</evidence>
<dbReference type="InterPro" id="IPR002467">
    <property type="entry name" value="Pept_M24A_MAP1"/>
</dbReference>
<feature type="binding site" evidence="6">
    <location>
        <position position="100"/>
    </location>
    <ligand>
        <name>a divalent metal cation</name>
        <dbReference type="ChEBI" id="CHEBI:60240"/>
        <label>1</label>
    </ligand>
</feature>
<dbReference type="Pfam" id="PF00557">
    <property type="entry name" value="Peptidase_M24"/>
    <property type="match status" value="1"/>
</dbReference>
<dbReference type="SUPFAM" id="SSF55920">
    <property type="entry name" value="Creatinase/aminopeptidase"/>
    <property type="match status" value="1"/>
</dbReference>
<organism evidence="9 10">
    <name type="scientific">Allosaccharopolyspora coralli</name>
    <dbReference type="NCBI Taxonomy" id="2665642"/>
    <lineage>
        <taxon>Bacteria</taxon>
        <taxon>Bacillati</taxon>
        <taxon>Actinomycetota</taxon>
        <taxon>Actinomycetes</taxon>
        <taxon>Pseudonocardiales</taxon>
        <taxon>Pseudonocardiaceae</taxon>
        <taxon>Allosaccharopolyspora</taxon>
    </lineage>
</organism>
<sequence>MIELKSRGELAAMREAGRVVARALAATREYAAIGVRLDELDAVARSVISDAGAEPLFLGYRPSWAPSPFPGAICTSVNEVIVHGPPGPARLGDGDLLSIDCGASVDGWCADAAISVVVGRGGTIAGELVATTEQALWDGIDAAHPGVRIGDISHAIGIVGRSAGFGIPGRLGGHGVGRQWHESPFVPNDGAPGRGMPLRPGLVLAIEPMFVTGGRDAIDTGADGWSVLAADGECAAHVEHTVAITDDGPVVLTVD</sequence>
<evidence type="ECO:0000256" key="5">
    <source>
        <dbReference type="ARBA" id="ARBA00022801"/>
    </source>
</evidence>
<feature type="domain" description="Peptidase M24" evidence="8">
    <location>
        <begin position="12"/>
        <end position="246"/>
    </location>
</feature>
<dbReference type="Proteomes" id="UP000371041">
    <property type="component" value="Chromosome"/>
</dbReference>
<evidence type="ECO:0000256" key="7">
    <source>
        <dbReference type="RuleBase" id="RU003653"/>
    </source>
</evidence>
<evidence type="ECO:0000313" key="9">
    <source>
        <dbReference type="EMBL" id="QGK70013.1"/>
    </source>
</evidence>
<feature type="binding site" evidence="6">
    <location>
        <position position="111"/>
    </location>
    <ligand>
        <name>a divalent metal cation</name>
        <dbReference type="ChEBI" id="CHEBI:60240"/>
        <label>1</label>
    </ligand>
</feature>
<comment type="cofactor">
    <cofactor evidence="6">
        <name>Co(2+)</name>
        <dbReference type="ChEBI" id="CHEBI:48828"/>
    </cofactor>
    <cofactor evidence="6">
        <name>Zn(2+)</name>
        <dbReference type="ChEBI" id="CHEBI:29105"/>
    </cofactor>
    <cofactor evidence="6">
        <name>Mn(2+)</name>
        <dbReference type="ChEBI" id="CHEBI:29035"/>
    </cofactor>
    <cofactor evidence="6">
        <name>Fe(2+)</name>
        <dbReference type="ChEBI" id="CHEBI:29033"/>
    </cofactor>
    <text evidence="6">Binds 2 divalent metal cations per subunit. Has a high-affinity and a low affinity metal-binding site. The true nature of the physiological cofactor is under debate. The enzyme is active with cobalt, zinc, manganese or divalent iron ions. Most likely, methionine aminopeptidases function as mononuclear Fe(2+)-metalloproteases under physiological conditions, and the catalytically relevant metal-binding site has been assigned to the histidine-containing high-affinity site.</text>
</comment>
<dbReference type="GO" id="GO:0006508">
    <property type="term" value="P:proteolysis"/>
    <property type="evidence" value="ECO:0007669"/>
    <property type="project" value="UniProtKB-KW"/>
</dbReference>
<feature type="binding site" evidence="6">
    <location>
        <position position="111"/>
    </location>
    <ligand>
        <name>a divalent metal cation</name>
        <dbReference type="ChEBI" id="CHEBI:60240"/>
        <label>2</label>
        <note>catalytic</note>
    </ligand>
</feature>